<feature type="transmembrane region" description="Helical" evidence="7">
    <location>
        <begin position="225"/>
        <end position="246"/>
    </location>
</feature>
<evidence type="ECO:0000256" key="3">
    <source>
        <dbReference type="ARBA" id="ARBA00022475"/>
    </source>
</evidence>
<protein>
    <submittedName>
        <fullName evidence="9">Type VII secretion integral membrane protein EccD</fullName>
    </submittedName>
</protein>
<evidence type="ECO:0000256" key="7">
    <source>
        <dbReference type="SAM" id="Phobius"/>
    </source>
</evidence>
<feature type="transmembrane region" description="Helical" evidence="7">
    <location>
        <begin position="357"/>
        <end position="377"/>
    </location>
</feature>
<evidence type="ECO:0000256" key="4">
    <source>
        <dbReference type="ARBA" id="ARBA00022692"/>
    </source>
</evidence>
<dbReference type="Gene3D" id="3.10.20.90">
    <property type="entry name" value="Phosphatidylinositol 3-kinase Catalytic Subunit, Chain A, domain 1"/>
    <property type="match status" value="1"/>
</dbReference>
<feature type="transmembrane region" description="Helical" evidence="7">
    <location>
        <begin position="329"/>
        <end position="345"/>
    </location>
</feature>
<evidence type="ECO:0000256" key="6">
    <source>
        <dbReference type="ARBA" id="ARBA00023136"/>
    </source>
</evidence>
<dbReference type="NCBIfam" id="TIGR03920">
    <property type="entry name" value="T7SS_EccD"/>
    <property type="match status" value="1"/>
</dbReference>
<proteinExistence type="inferred from homology"/>
<feature type="transmembrane region" description="Helical" evidence="7">
    <location>
        <begin position="383"/>
        <end position="404"/>
    </location>
</feature>
<keyword evidence="4 7" id="KW-0812">Transmembrane</keyword>
<name>A0ABR9HGI1_9ACTN</name>
<keyword evidence="3" id="KW-1003">Cell membrane</keyword>
<comment type="subcellular location">
    <subcellularLocation>
        <location evidence="1">Cell membrane</location>
        <topology evidence="1">Multi-pass membrane protein</topology>
    </subcellularLocation>
</comment>
<dbReference type="EMBL" id="JADBDY010000001">
    <property type="protein sequence ID" value="MBE1458134.1"/>
    <property type="molecule type" value="Genomic_DNA"/>
</dbReference>
<organism evidence="9 10">
    <name type="scientific">Nocardiopsis terrae</name>
    <dbReference type="NCBI Taxonomy" id="372655"/>
    <lineage>
        <taxon>Bacteria</taxon>
        <taxon>Bacillati</taxon>
        <taxon>Actinomycetota</taxon>
        <taxon>Actinomycetes</taxon>
        <taxon>Streptosporangiales</taxon>
        <taxon>Nocardiopsidaceae</taxon>
        <taxon>Nocardiopsis</taxon>
    </lineage>
</organism>
<dbReference type="Pfam" id="PF19053">
    <property type="entry name" value="EccD"/>
    <property type="match status" value="1"/>
</dbReference>
<feature type="transmembrane region" description="Helical" evidence="7">
    <location>
        <begin position="114"/>
        <end position="136"/>
    </location>
</feature>
<dbReference type="Pfam" id="PF08817">
    <property type="entry name" value="YukD"/>
    <property type="match status" value="1"/>
</dbReference>
<evidence type="ECO:0000256" key="5">
    <source>
        <dbReference type="ARBA" id="ARBA00022989"/>
    </source>
</evidence>
<keyword evidence="10" id="KW-1185">Reference proteome</keyword>
<feature type="transmembrane region" description="Helical" evidence="7">
    <location>
        <begin position="171"/>
        <end position="192"/>
    </location>
</feature>
<feature type="transmembrane region" description="Helical" evidence="7">
    <location>
        <begin position="304"/>
        <end position="323"/>
    </location>
</feature>
<keyword evidence="5 7" id="KW-1133">Transmembrane helix</keyword>
<evidence type="ECO:0000256" key="1">
    <source>
        <dbReference type="ARBA" id="ARBA00004651"/>
    </source>
</evidence>
<dbReference type="Proteomes" id="UP000598217">
    <property type="component" value="Unassembled WGS sequence"/>
</dbReference>
<gene>
    <name evidence="9" type="ORF">H4W79_002348</name>
</gene>
<evidence type="ECO:0000313" key="9">
    <source>
        <dbReference type="EMBL" id="MBE1458134.1"/>
    </source>
</evidence>
<keyword evidence="6 7" id="KW-0472">Membrane</keyword>
<accession>A0ABR9HGI1</accession>
<dbReference type="RefSeq" id="WP_191270217.1">
    <property type="nucleotide sequence ID" value="NZ_BMXJ01000003.1"/>
</dbReference>
<dbReference type="InterPro" id="IPR006707">
    <property type="entry name" value="T7SS_EccD"/>
</dbReference>
<comment type="similarity">
    <text evidence="2">Belongs to the EccD/Snm4 family.</text>
</comment>
<feature type="transmembrane region" description="Helical" evidence="7">
    <location>
        <begin position="258"/>
        <end position="283"/>
    </location>
</feature>
<feature type="transmembrane region" description="Helical" evidence="7">
    <location>
        <begin position="142"/>
        <end position="159"/>
    </location>
</feature>
<dbReference type="InterPro" id="IPR044049">
    <property type="entry name" value="EccD_transm"/>
</dbReference>
<feature type="domain" description="EccD-like transmembrane" evidence="8">
    <location>
        <begin position="115"/>
        <end position="443"/>
    </location>
</feature>
<feature type="transmembrane region" description="Helical" evidence="7">
    <location>
        <begin position="198"/>
        <end position="218"/>
    </location>
</feature>
<evidence type="ECO:0000313" key="10">
    <source>
        <dbReference type="Proteomes" id="UP000598217"/>
    </source>
</evidence>
<evidence type="ECO:0000259" key="8">
    <source>
        <dbReference type="Pfam" id="PF19053"/>
    </source>
</evidence>
<evidence type="ECO:0000256" key="2">
    <source>
        <dbReference type="ARBA" id="ARBA00006162"/>
    </source>
</evidence>
<comment type="caution">
    <text evidence="9">The sequence shown here is derived from an EMBL/GenBank/DDBJ whole genome shotgun (WGS) entry which is preliminary data.</text>
</comment>
<dbReference type="InterPro" id="IPR024962">
    <property type="entry name" value="YukD-like"/>
</dbReference>
<feature type="transmembrane region" description="Helical" evidence="7">
    <location>
        <begin position="416"/>
        <end position="438"/>
    </location>
</feature>
<reference evidence="9 10" key="1">
    <citation type="submission" date="2020-10" db="EMBL/GenBank/DDBJ databases">
        <title>Sequencing the genomes of 1000 actinobacteria strains.</title>
        <authorList>
            <person name="Klenk H.-P."/>
        </authorList>
    </citation>
    <scope>NUCLEOTIDE SEQUENCE [LARGE SCALE GENOMIC DNA]</scope>
    <source>
        <strain evidence="9 10">DSM 45157</strain>
    </source>
</reference>
<sequence length="448" mass="44900">MSGYCRVTVTGPDKWADLALPGTVSVATLMPQVVRVCSPGPDGLQAAEWSLARVDGTPLPAGGSLREAGVLDGDVLVLRRETAPERPGFVDDVRGSVEDRVDGTAWLWRPSTTLGLGLALAALGPLLLALVMAAVRTAPADLAVAPLGLLVSLGLLWLAGRRSLTGVAHAVQVAACGWGALTAVLAVLAVGGAPPAPVALALFACAGALAAAAAGWALDHALLPHLAGLSVVTGSSVLLVAVGLFVDGPMALRLLSVLLVLGIGALPRMALALGGLSGLDYEVRQVGRTDTGRFEAGLATSDRLLLGSLLGVVAAAVAATALLALTGEGARDLVLAAFVSLVLLMRSRLFDRVAHVLPVRLGGVCGLAVAGAVAAAGSGWSLALAPAAALLVGTAVAALSAVRLTDVPRASLRRTLNGVEVAAVIGMCVAAVWALGVYEAVTSIELPF</sequence>